<protein>
    <submittedName>
        <fullName evidence="1">Uncharacterized protein</fullName>
    </submittedName>
</protein>
<feature type="non-terminal residue" evidence="1">
    <location>
        <position position="1"/>
    </location>
</feature>
<organism evidence="1 2">
    <name type="scientific">Musa troglodytarum</name>
    <name type="common">fe'i banana</name>
    <dbReference type="NCBI Taxonomy" id="320322"/>
    <lineage>
        <taxon>Eukaryota</taxon>
        <taxon>Viridiplantae</taxon>
        <taxon>Streptophyta</taxon>
        <taxon>Embryophyta</taxon>
        <taxon>Tracheophyta</taxon>
        <taxon>Spermatophyta</taxon>
        <taxon>Magnoliopsida</taxon>
        <taxon>Liliopsida</taxon>
        <taxon>Zingiberales</taxon>
        <taxon>Musaceae</taxon>
        <taxon>Musa</taxon>
    </lineage>
</organism>
<gene>
    <name evidence="1" type="ORF">MUK42_17177</name>
</gene>
<keyword evidence="2" id="KW-1185">Reference proteome</keyword>
<reference evidence="1" key="1">
    <citation type="submission" date="2022-05" db="EMBL/GenBank/DDBJ databases">
        <title>The Musa troglodytarum L. genome provides insights into the mechanism of non-climacteric behaviour and enrichment of carotenoids.</title>
        <authorList>
            <person name="Wang J."/>
        </authorList>
    </citation>
    <scope>NUCLEOTIDE SEQUENCE</scope>
    <source>
        <tissue evidence="1">Leaf</tissue>
    </source>
</reference>
<evidence type="ECO:0000313" key="2">
    <source>
        <dbReference type="Proteomes" id="UP001055439"/>
    </source>
</evidence>
<sequence>KLKRLELVAPGPNKHANVVVPNNHVADVDGLEAIEGLSDFANPGVSVATSVLGDEVEYGGMRLVLELEGLQVGKLVVEPTEAGGIADGNGHVLPRERVNVVPISYKYPIN</sequence>
<accession>A0A9E7GVP6</accession>
<name>A0A9E7GVP6_9LILI</name>
<dbReference type="EMBL" id="CP097510">
    <property type="protein sequence ID" value="URE22201.1"/>
    <property type="molecule type" value="Genomic_DNA"/>
</dbReference>
<evidence type="ECO:0000313" key="1">
    <source>
        <dbReference type="EMBL" id="URE22201.1"/>
    </source>
</evidence>
<dbReference type="Proteomes" id="UP001055439">
    <property type="component" value="Chromosome 8"/>
</dbReference>
<proteinExistence type="predicted"/>
<dbReference type="AlphaFoldDB" id="A0A9E7GVP6"/>